<keyword evidence="7 9" id="KW-0675">Receptor</keyword>
<gene>
    <name evidence="13" type="primary">LOC116300584</name>
</gene>
<accession>A0A6P8IAW9</accession>
<keyword evidence="5 9" id="KW-0297">G-protein coupled receptor</keyword>
<dbReference type="Gene3D" id="1.20.1070.10">
    <property type="entry name" value="Rhodopsin 7-helix transmembrane proteins"/>
    <property type="match status" value="1"/>
</dbReference>
<dbReference type="SMART" id="SM01381">
    <property type="entry name" value="7TM_GPCR_Srsx"/>
    <property type="match status" value="1"/>
</dbReference>
<proteinExistence type="inferred from homology"/>
<dbReference type="Proteomes" id="UP000515163">
    <property type="component" value="Unplaced"/>
</dbReference>
<dbReference type="InterPro" id="IPR000276">
    <property type="entry name" value="GPCR_Rhodpsn"/>
</dbReference>
<comment type="subcellular location">
    <subcellularLocation>
        <location evidence="1">Cell membrane</location>
        <topology evidence="1">Multi-pass membrane protein</topology>
    </subcellularLocation>
</comment>
<keyword evidence="8 9" id="KW-0807">Transducer</keyword>
<feature type="transmembrane region" description="Helical" evidence="10">
    <location>
        <begin position="252"/>
        <end position="279"/>
    </location>
</feature>
<feature type="transmembrane region" description="Helical" evidence="10">
    <location>
        <begin position="89"/>
        <end position="107"/>
    </location>
</feature>
<keyword evidence="2" id="KW-1003">Cell membrane</keyword>
<dbReference type="KEGG" id="aten:116300584"/>
<evidence type="ECO:0000256" key="6">
    <source>
        <dbReference type="ARBA" id="ARBA00023136"/>
    </source>
</evidence>
<protein>
    <submittedName>
        <fullName evidence="13">D(2) dopamine receptor-like</fullName>
    </submittedName>
</protein>
<feature type="transmembrane region" description="Helical" evidence="10">
    <location>
        <begin position="226"/>
        <end position="246"/>
    </location>
</feature>
<dbReference type="InterPro" id="IPR050569">
    <property type="entry name" value="TAAR"/>
</dbReference>
<dbReference type="PRINTS" id="PR00237">
    <property type="entry name" value="GPCRRHODOPSN"/>
</dbReference>
<sequence length="311" mass="35019">MEERSLEERIALALILGLIIICGVIGNAFVIIATIKFERIRRTNSNFLLLNLAIADILSSSVIMPYHLATVINLDIVSSNGVVCWIGGAITYPILIASTLTVVMLAADRYIAMMDPLRYKARITSRTIIYMICYTWLHSVFFAVLAASLVKIEFDKVSLDCGVSWDKTPLWFGVISMILNIVAPFIFMACSSLKVLAIARKQHKIIETEAAKRQGGRNAKVRESKATSAILLVILLFLIAWLPYLVTRVIRVFNIILPSTAYTTAIWILHVNAVVNFFIYTRRNQDYRRAFMSMIKPRNSSENSVEPYSCN</sequence>
<comment type="similarity">
    <text evidence="9">Belongs to the G-protein coupled receptor 1 family.</text>
</comment>
<evidence type="ECO:0000256" key="3">
    <source>
        <dbReference type="ARBA" id="ARBA00022692"/>
    </source>
</evidence>
<dbReference type="InterPro" id="IPR017452">
    <property type="entry name" value="GPCR_Rhodpsn_7TM"/>
</dbReference>
<evidence type="ECO:0000256" key="10">
    <source>
        <dbReference type="SAM" id="Phobius"/>
    </source>
</evidence>
<dbReference type="GeneID" id="116300584"/>
<evidence type="ECO:0000256" key="9">
    <source>
        <dbReference type="RuleBase" id="RU000688"/>
    </source>
</evidence>
<reference evidence="13" key="1">
    <citation type="submission" date="2025-08" db="UniProtKB">
        <authorList>
            <consortium name="RefSeq"/>
        </authorList>
    </citation>
    <scope>IDENTIFICATION</scope>
    <source>
        <tissue evidence="13">Tentacle</tissue>
    </source>
</reference>
<keyword evidence="6 10" id="KW-0472">Membrane</keyword>
<dbReference type="PROSITE" id="PS00237">
    <property type="entry name" value="G_PROTEIN_RECEP_F1_1"/>
    <property type="match status" value="1"/>
</dbReference>
<keyword evidence="4 10" id="KW-1133">Transmembrane helix</keyword>
<evidence type="ECO:0000256" key="2">
    <source>
        <dbReference type="ARBA" id="ARBA00022475"/>
    </source>
</evidence>
<evidence type="ECO:0000256" key="1">
    <source>
        <dbReference type="ARBA" id="ARBA00004651"/>
    </source>
</evidence>
<dbReference type="PANTHER" id="PTHR24249:SF414">
    <property type="entry name" value="LP14436P"/>
    <property type="match status" value="1"/>
</dbReference>
<name>A0A6P8IAW9_ACTTE</name>
<dbReference type="AlphaFoldDB" id="A0A6P8IAW9"/>
<keyword evidence="3 9" id="KW-0812">Transmembrane</keyword>
<feature type="transmembrane region" description="Helical" evidence="10">
    <location>
        <begin position="47"/>
        <end position="69"/>
    </location>
</feature>
<organism evidence="12 13">
    <name type="scientific">Actinia tenebrosa</name>
    <name type="common">Australian red waratah sea anemone</name>
    <dbReference type="NCBI Taxonomy" id="6105"/>
    <lineage>
        <taxon>Eukaryota</taxon>
        <taxon>Metazoa</taxon>
        <taxon>Cnidaria</taxon>
        <taxon>Anthozoa</taxon>
        <taxon>Hexacorallia</taxon>
        <taxon>Actiniaria</taxon>
        <taxon>Actiniidae</taxon>
        <taxon>Actinia</taxon>
    </lineage>
</organism>
<feature type="transmembrane region" description="Helical" evidence="10">
    <location>
        <begin position="128"/>
        <end position="150"/>
    </location>
</feature>
<dbReference type="GO" id="GO:0004930">
    <property type="term" value="F:G protein-coupled receptor activity"/>
    <property type="evidence" value="ECO:0007669"/>
    <property type="project" value="UniProtKB-KW"/>
</dbReference>
<dbReference type="PANTHER" id="PTHR24249">
    <property type="entry name" value="HISTAMINE RECEPTOR-RELATED G-PROTEIN COUPLED RECEPTOR"/>
    <property type="match status" value="1"/>
</dbReference>
<evidence type="ECO:0000256" key="5">
    <source>
        <dbReference type="ARBA" id="ARBA00023040"/>
    </source>
</evidence>
<dbReference type="PROSITE" id="PS50262">
    <property type="entry name" value="G_PROTEIN_RECEP_F1_2"/>
    <property type="match status" value="1"/>
</dbReference>
<evidence type="ECO:0000256" key="8">
    <source>
        <dbReference type="ARBA" id="ARBA00023224"/>
    </source>
</evidence>
<evidence type="ECO:0000256" key="7">
    <source>
        <dbReference type="ARBA" id="ARBA00023170"/>
    </source>
</evidence>
<dbReference type="InParanoid" id="A0A6P8IAW9"/>
<dbReference type="CDD" id="cd00637">
    <property type="entry name" value="7tm_classA_rhodopsin-like"/>
    <property type="match status" value="1"/>
</dbReference>
<dbReference type="GO" id="GO:0005886">
    <property type="term" value="C:plasma membrane"/>
    <property type="evidence" value="ECO:0007669"/>
    <property type="project" value="UniProtKB-SubCell"/>
</dbReference>
<evidence type="ECO:0000313" key="12">
    <source>
        <dbReference type="Proteomes" id="UP000515163"/>
    </source>
</evidence>
<dbReference type="RefSeq" id="XP_031565333.1">
    <property type="nucleotide sequence ID" value="XM_031709473.1"/>
</dbReference>
<dbReference type="Pfam" id="PF00001">
    <property type="entry name" value="7tm_1"/>
    <property type="match status" value="1"/>
</dbReference>
<evidence type="ECO:0000259" key="11">
    <source>
        <dbReference type="PROSITE" id="PS50262"/>
    </source>
</evidence>
<dbReference type="SUPFAM" id="SSF81321">
    <property type="entry name" value="Family A G protein-coupled receptor-like"/>
    <property type="match status" value="1"/>
</dbReference>
<feature type="domain" description="G-protein coupled receptors family 1 profile" evidence="11">
    <location>
        <begin position="26"/>
        <end position="280"/>
    </location>
</feature>
<evidence type="ECO:0000313" key="13">
    <source>
        <dbReference type="RefSeq" id="XP_031565333.1"/>
    </source>
</evidence>
<evidence type="ECO:0000256" key="4">
    <source>
        <dbReference type="ARBA" id="ARBA00022989"/>
    </source>
</evidence>
<dbReference type="OrthoDB" id="10042731at2759"/>
<feature type="transmembrane region" description="Helical" evidence="10">
    <location>
        <begin position="12"/>
        <end position="35"/>
    </location>
</feature>
<keyword evidence="12" id="KW-1185">Reference proteome</keyword>
<feature type="transmembrane region" description="Helical" evidence="10">
    <location>
        <begin position="170"/>
        <end position="196"/>
    </location>
</feature>